<keyword evidence="3 10" id="KW-0808">Transferase</keyword>
<dbReference type="PANTHER" id="PTHR30309:SF0">
    <property type="entry name" value="GLYCEROL-3-PHOSPHATE ACYLTRANSFERASE-RELATED"/>
    <property type="match status" value="1"/>
</dbReference>
<comment type="subunit">
    <text evidence="10">Probably interacts with PlsX.</text>
</comment>
<keyword evidence="6 10" id="KW-0443">Lipid metabolism</keyword>
<comment type="function">
    <text evidence="10">Catalyzes the transfer of an acyl group from acyl-phosphate (acyl-PO(4)) to glycerol-3-phosphate (G3P) to form lysophosphatidic acid (LPA). This enzyme utilizes acyl-phosphate as fatty acyl donor, but not acyl-CoA or acyl-ACP.</text>
</comment>
<comment type="similarity">
    <text evidence="10">Belongs to the PlsY family.</text>
</comment>
<feature type="transmembrane region" description="Helical" evidence="10">
    <location>
        <begin position="48"/>
        <end position="72"/>
    </location>
</feature>
<dbReference type="SMART" id="SM01207">
    <property type="entry name" value="G3P_acyltransf"/>
    <property type="match status" value="1"/>
</dbReference>
<dbReference type="PANTHER" id="PTHR30309">
    <property type="entry name" value="INNER MEMBRANE PROTEIN YGIH"/>
    <property type="match status" value="1"/>
</dbReference>
<dbReference type="STRING" id="1134406.ADN00_01065"/>
<keyword evidence="5 10" id="KW-1133">Transmembrane helix</keyword>
<evidence type="ECO:0000256" key="3">
    <source>
        <dbReference type="ARBA" id="ARBA00022679"/>
    </source>
</evidence>
<feature type="transmembrane region" description="Helical" evidence="10">
    <location>
        <begin position="84"/>
        <end position="101"/>
    </location>
</feature>
<dbReference type="AlphaFoldDB" id="A0A0P6XD38"/>
<dbReference type="EC" id="2.3.1.275" evidence="10"/>
<keyword evidence="1 10" id="KW-1003">Cell membrane</keyword>
<keyword evidence="2 10" id="KW-0444">Lipid biosynthesis</keyword>
<comment type="catalytic activity">
    <reaction evidence="10">
        <text>an acyl phosphate + sn-glycerol 3-phosphate = a 1-acyl-sn-glycero-3-phosphate + phosphate</text>
        <dbReference type="Rhea" id="RHEA:34075"/>
        <dbReference type="ChEBI" id="CHEBI:43474"/>
        <dbReference type="ChEBI" id="CHEBI:57597"/>
        <dbReference type="ChEBI" id="CHEBI:57970"/>
        <dbReference type="ChEBI" id="CHEBI:59918"/>
        <dbReference type="EC" id="2.3.1.275"/>
    </reaction>
</comment>
<protein>
    <recommendedName>
        <fullName evidence="10">Glycerol-3-phosphate acyltransferase</fullName>
    </recommendedName>
    <alternativeName>
        <fullName evidence="10">Acyl-PO4 G3P acyltransferase</fullName>
    </alternativeName>
    <alternativeName>
        <fullName evidence="10">Acyl-phosphate--glycerol-3-phosphate acyltransferase</fullName>
    </alternativeName>
    <alternativeName>
        <fullName evidence="10">G3P acyltransferase</fullName>
        <shortName evidence="10">GPAT</shortName>
        <ecNumber evidence="10">2.3.1.275</ecNumber>
    </alternativeName>
    <alternativeName>
        <fullName evidence="10">Lysophosphatidic acid synthase</fullName>
        <shortName evidence="10">LPA synthase</shortName>
    </alternativeName>
</protein>
<evidence type="ECO:0000313" key="12">
    <source>
        <dbReference type="Proteomes" id="UP000050417"/>
    </source>
</evidence>
<dbReference type="GO" id="GO:0043772">
    <property type="term" value="F:acyl-phosphate glycerol-3-phosphate acyltransferase activity"/>
    <property type="evidence" value="ECO:0007669"/>
    <property type="project" value="UniProtKB-UniRule"/>
</dbReference>
<keyword evidence="9 10" id="KW-1208">Phospholipid metabolism</keyword>
<sequence length="218" mass="22767">MALILVGLIAAYLIGSIPNGLLIVWLFSGKDVRKIESGRTGGTNAMRAAGFAAGLLTTLLDVLKGAGAVWLARWLSPGNFWLEAAAAVLAVIGHNYSIYLLERNEDGRLRLRGGAGGTCALGGAIGLWPLSLVIMTPIAIAAFVLVGYASVATISIGLGATVVFLVRALMGVGPWAHVAYGAASLALILWALRPNLKRIANGTERPVGLRAARMKKQQ</sequence>
<feature type="transmembrane region" description="Helical" evidence="10">
    <location>
        <begin position="6"/>
        <end position="27"/>
    </location>
</feature>
<reference evidence="11 12" key="1">
    <citation type="submission" date="2015-07" db="EMBL/GenBank/DDBJ databases">
        <title>Genome sequence of Ornatilinea apprima DSM 23815.</title>
        <authorList>
            <person name="Hemp J."/>
            <person name="Ward L.M."/>
            <person name="Pace L.A."/>
            <person name="Fischer W.W."/>
        </authorList>
    </citation>
    <scope>NUCLEOTIDE SEQUENCE [LARGE SCALE GENOMIC DNA]</scope>
    <source>
        <strain evidence="11 12">P3M-1</strain>
    </source>
</reference>
<comment type="subcellular location">
    <subcellularLocation>
        <location evidence="10">Cell membrane</location>
        <topology evidence="10">Multi-pass membrane protein</topology>
    </subcellularLocation>
</comment>
<evidence type="ECO:0000256" key="10">
    <source>
        <dbReference type="HAMAP-Rule" id="MF_01043"/>
    </source>
</evidence>
<feature type="transmembrane region" description="Helical" evidence="10">
    <location>
        <begin position="172"/>
        <end position="192"/>
    </location>
</feature>
<dbReference type="EMBL" id="LGCL01000003">
    <property type="protein sequence ID" value="KPL80813.1"/>
    <property type="molecule type" value="Genomic_DNA"/>
</dbReference>
<gene>
    <name evidence="10" type="primary">plsY</name>
    <name evidence="11" type="ORF">ADN00_01065</name>
</gene>
<name>A0A0P6XD38_9CHLR</name>
<keyword evidence="4 10" id="KW-0812">Transmembrane</keyword>
<dbReference type="GO" id="GO:0005886">
    <property type="term" value="C:plasma membrane"/>
    <property type="evidence" value="ECO:0007669"/>
    <property type="project" value="UniProtKB-SubCell"/>
</dbReference>
<comment type="pathway">
    <text evidence="10">Lipid metabolism; phospholipid metabolism.</text>
</comment>
<evidence type="ECO:0000256" key="9">
    <source>
        <dbReference type="ARBA" id="ARBA00023264"/>
    </source>
</evidence>
<feature type="transmembrane region" description="Helical" evidence="10">
    <location>
        <begin position="140"/>
        <end position="165"/>
    </location>
</feature>
<dbReference type="InterPro" id="IPR003811">
    <property type="entry name" value="G3P_acylTferase_PlsY"/>
</dbReference>
<evidence type="ECO:0000256" key="5">
    <source>
        <dbReference type="ARBA" id="ARBA00022989"/>
    </source>
</evidence>
<dbReference type="HAMAP" id="MF_01043">
    <property type="entry name" value="PlsY"/>
    <property type="match status" value="1"/>
</dbReference>
<dbReference type="Proteomes" id="UP000050417">
    <property type="component" value="Unassembled WGS sequence"/>
</dbReference>
<evidence type="ECO:0000256" key="2">
    <source>
        <dbReference type="ARBA" id="ARBA00022516"/>
    </source>
</evidence>
<dbReference type="UniPathway" id="UPA00085"/>
<keyword evidence="7 10" id="KW-0472">Membrane</keyword>
<organism evidence="11 12">
    <name type="scientific">Ornatilinea apprima</name>
    <dbReference type="NCBI Taxonomy" id="1134406"/>
    <lineage>
        <taxon>Bacteria</taxon>
        <taxon>Bacillati</taxon>
        <taxon>Chloroflexota</taxon>
        <taxon>Anaerolineae</taxon>
        <taxon>Anaerolineales</taxon>
        <taxon>Anaerolineaceae</taxon>
        <taxon>Ornatilinea</taxon>
    </lineage>
</organism>
<dbReference type="OrthoDB" id="9777124at2"/>
<evidence type="ECO:0000256" key="7">
    <source>
        <dbReference type="ARBA" id="ARBA00023136"/>
    </source>
</evidence>
<evidence type="ECO:0000256" key="6">
    <source>
        <dbReference type="ARBA" id="ARBA00023098"/>
    </source>
</evidence>
<dbReference type="RefSeq" id="WP_075061113.1">
    <property type="nucleotide sequence ID" value="NZ_LGCL01000003.1"/>
</dbReference>
<evidence type="ECO:0000256" key="8">
    <source>
        <dbReference type="ARBA" id="ARBA00023209"/>
    </source>
</evidence>
<keyword evidence="8 10" id="KW-0594">Phospholipid biosynthesis</keyword>
<keyword evidence="12" id="KW-1185">Reference proteome</keyword>
<dbReference type="Pfam" id="PF02660">
    <property type="entry name" value="G3P_acyltransf"/>
    <property type="match status" value="1"/>
</dbReference>
<dbReference type="GO" id="GO:0008654">
    <property type="term" value="P:phospholipid biosynthetic process"/>
    <property type="evidence" value="ECO:0007669"/>
    <property type="project" value="UniProtKB-UniRule"/>
</dbReference>
<evidence type="ECO:0000256" key="4">
    <source>
        <dbReference type="ARBA" id="ARBA00022692"/>
    </source>
</evidence>
<accession>A0A0P6XD38</accession>
<evidence type="ECO:0000256" key="1">
    <source>
        <dbReference type="ARBA" id="ARBA00022475"/>
    </source>
</evidence>
<comment type="caution">
    <text evidence="11">The sequence shown here is derived from an EMBL/GenBank/DDBJ whole genome shotgun (WGS) entry which is preliminary data.</text>
</comment>
<proteinExistence type="inferred from homology"/>
<evidence type="ECO:0000313" key="11">
    <source>
        <dbReference type="EMBL" id="KPL80813.1"/>
    </source>
</evidence>